<name>A0A2T1C809_9CYAN</name>
<keyword evidence="1" id="KW-0808">Transferase</keyword>
<dbReference type="OrthoDB" id="450870at2"/>
<dbReference type="PANTHER" id="PTHR20974">
    <property type="entry name" value="UPF0585 PROTEIN CG18661"/>
    <property type="match status" value="1"/>
</dbReference>
<keyword evidence="1" id="KW-0489">Methyltransferase</keyword>
<accession>A0A2T1C809</accession>
<dbReference type="Proteomes" id="UP000238762">
    <property type="component" value="Unassembled WGS sequence"/>
</dbReference>
<dbReference type="RefSeq" id="WP_106287406.1">
    <property type="nucleotide sequence ID" value="NZ_CAWNTC010000192.1"/>
</dbReference>
<comment type="caution">
    <text evidence="1">The sequence shown here is derived from an EMBL/GenBank/DDBJ whole genome shotgun (WGS) entry which is preliminary data.</text>
</comment>
<keyword evidence="2" id="KW-1185">Reference proteome</keyword>
<dbReference type="PANTHER" id="PTHR20974:SF0">
    <property type="entry name" value="UPF0585 PROTEIN CG18661"/>
    <property type="match status" value="1"/>
</dbReference>
<dbReference type="GO" id="GO:0032259">
    <property type="term" value="P:methylation"/>
    <property type="evidence" value="ECO:0007669"/>
    <property type="project" value="UniProtKB-KW"/>
</dbReference>
<dbReference type="EMBL" id="PVWJ01000013">
    <property type="protein sequence ID" value="PSB04391.1"/>
    <property type="molecule type" value="Genomic_DNA"/>
</dbReference>
<dbReference type="SUPFAM" id="SSF53335">
    <property type="entry name" value="S-adenosyl-L-methionine-dependent methyltransferases"/>
    <property type="match status" value="1"/>
</dbReference>
<dbReference type="AlphaFoldDB" id="A0A2T1C809"/>
<dbReference type="InterPro" id="IPR029063">
    <property type="entry name" value="SAM-dependent_MTases_sf"/>
</dbReference>
<dbReference type="Pfam" id="PF06080">
    <property type="entry name" value="DUF938"/>
    <property type="match status" value="1"/>
</dbReference>
<evidence type="ECO:0000313" key="2">
    <source>
        <dbReference type="Proteomes" id="UP000238762"/>
    </source>
</evidence>
<evidence type="ECO:0000313" key="1">
    <source>
        <dbReference type="EMBL" id="PSB04391.1"/>
    </source>
</evidence>
<dbReference type="Gene3D" id="3.40.50.150">
    <property type="entry name" value="Vaccinia Virus protein VP39"/>
    <property type="match status" value="1"/>
</dbReference>
<protein>
    <submittedName>
        <fullName evidence="1">SAM-dependent methyltransferase</fullName>
    </submittedName>
</protein>
<dbReference type="GO" id="GO:0008168">
    <property type="term" value="F:methyltransferase activity"/>
    <property type="evidence" value="ECO:0007669"/>
    <property type="project" value="UniProtKB-KW"/>
</dbReference>
<reference evidence="1 2" key="2">
    <citation type="submission" date="2018-03" db="EMBL/GenBank/DDBJ databases">
        <title>The ancient ancestry and fast evolution of plastids.</title>
        <authorList>
            <person name="Moore K.R."/>
            <person name="Magnabosco C."/>
            <person name="Momper L."/>
            <person name="Gold D.A."/>
            <person name="Bosak T."/>
            <person name="Fournier G.P."/>
        </authorList>
    </citation>
    <scope>NUCLEOTIDE SEQUENCE [LARGE SCALE GENOMIC DNA]</scope>
    <source>
        <strain evidence="1 2">CCAP 1448/3</strain>
    </source>
</reference>
<proteinExistence type="predicted"/>
<reference evidence="1 2" key="1">
    <citation type="submission" date="2018-02" db="EMBL/GenBank/DDBJ databases">
        <authorList>
            <person name="Cohen D.B."/>
            <person name="Kent A.D."/>
        </authorList>
    </citation>
    <scope>NUCLEOTIDE SEQUENCE [LARGE SCALE GENOMIC DNA]</scope>
    <source>
        <strain evidence="1 2">CCAP 1448/3</strain>
    </source>
</reference>
<sequence>MSDYPDARQYAPATERNREPILQVLREILPPIGTILEISSGTGEHAVYFAPHLYPRHWIPSDPNPIARASITAWQEHFPADNLHPPINLDVTAPIWSIEAKKYRHLDLTVEPIKAIANINMIHIAPWKACLGLMAGARRILPQGGILYLYGPFKQGGKHTAPSNEAFDASLRAQNPEWGVRDLDEVVAVAERENLKLIKTVAMPANNLSVVFQL</sequence>
<dbReference type="InterPro" id="IPR010342">
    <property type="entry name" value="DUF938"/>
</dbReference>
<gene>
    <name evidence="1" type="ORF">C7B64_04240</name>
</gene>
<organism evidence="1 2">
    <name type="scientific">Merismopedia glauca CCAP 1448/3</name>
    <dbReference type="NCBI Taxonomy" id="1296344"/>
    <lineage>
        <taxon>Bacteria</taxon>
        <taxon>Bacillati</taxon>
        <taxon>Cyanobacteriota</taxon>
        <taxon>Cyanophyceae</taxon>
        <taxon>Synechococcales</taxon>
        <taxon>Merismopediaceae</taxon>
        <taxon>Merismopedia</taxon>
    </lineage>
</organism>